<keyword evidence="2" id="KW-1133">Transmembrane helix</keyword>
<proteinExistence type="predicted"/>
<sequence length="289" mass="30513">MVTITSPVATGTLQAIAGTSGGFPVAQYSAQATLDKCPSDYQSIGNVCCPSNYVPWSAAFGGQTPCYSTLPIALTPPPIPDNITGTATDYTVSNIPTSAIVNVVYAMQYPVKPASPGLAPTAKIGIGAGVGGAALLFGILISLLIWKHHTNKRDRAALESPSNFEPDMSLARQGTNLAMSRYSAPSGIGAGIIHDWRQRVPYGEQLGQQVLPQVGPRRYPVDWTPGAASTSPPTNRYVRDSGLRYPSPPTPEMYPSQPELQGRLSPSARTGVTYGYPANATELHADRAL</sequence>
<feature type="transmembrane region" description="Helical" evidence="2">
    <location>
        <begin position="124"/>
        <end position="146"/>
    </location>
</feature>
<gene>
    <name evidence="3" type="ORF">K432DRAFT_359289</name>
</gene>
<organism evidence="3 4">
    <name type="scientific">Lepidopterella palustris CBS 459.81</name>
    <dbReference type="NCBI Taxonomy" id="1314670"/>
    <lineage>
        <taxon>Eukaryota</taxon>
        <taxon>Fungi</taxon>
        <taxon>Dikarya</taxon>
        <taxon>Ascomycota</taxon>
        <taxon>Pezizomycotina</taxon>
        <taxon>Dothideomycetes</taxon>
        <taxon>Pleosporomycetidae</taxon>
        <taxon>Mytilinidiales</taxon>
        <taxon>Argynnaceae</taxon>
        <taxon>Lepidopterella</taxon>
    </lineage>
</organism>
<feature type="region of interest" description="Disordered" evidence="1">
    <location>
        <begin position="222"/>
        <end position="272"/>
    </location>
</feature>
<evidence type="ECO:0000256" key="1">
    <source>
        <dbReference type="SAM" id="MobiDB-lite"/>
    </source>
</evidence>
<evidence type="ECO:0000313" key="4">
    <source>
        <dbReference type="Proteomes" id="UP000250266"/>
    </source>
</evidence>
<dbReference type="EMBL" id="KV745158">
    <property type="protein sequence ID" value="OCK77048.1"/>
    <property type="molecule type" value="Genomic_DNA"/>
</dbReference>
<evidence type="ECO:0000313" key="3">
    <source>
        <dbReference type="EMBL" id="OCK77048.1"/>
    </source>
</evidence>
<name>A0A8E2E4C6_9PEZI</name>
<evidence type="ECO:0000256" key="2">
    <source>
        <dbReference type="SAM" id="Phobius"/>
    </source>
</evidence>
<keyword evidence="2" id="KW-0472">Membrane</keyword>
<dbReference type="AlphaFoldDB" id="A0A8E2E4C6"/>
<keyword evidence="2" id="KW-0812">Transmembrane</keyword>
<reference evidence="3 4" key="1">
    <citation type="journal article" date="2016" name="Nat. Commun.">
        <title>Ectomycorrhizal ecology is imprinted in the genome of the dominant symbiotic fungus Cenococcum geophilum.</title>
        <authorList>
            <consortium name="DOE Joint Genome Institute"/>
            <person name="Peter M."/>
            <person name="Kohler A."/>
            <person name="Ohm R.A."/>
            <person name="Kuo A."/>
            <person name="Krutzmann J."/>
            <person name="Morin E."/>
            <person name="Arend M."/>
            <person name="Barry K.W."/>
            <person name="Binder M."/>
            <person name="Choi C."/>
            <person name="Clum A."/>
            <person name="Copeland A."/>
            <person name="Grisel N."/>
            <person name="Haridas S."/>
            <person name="Kipfer T."/>
            <person name="LaButti K."/>
            <person name="Lindquist E."/>
            <person name="Lipzen A."/>
            <person name="Maire R."/>
            <person name="Meier B."/>
            <person name="Mihaltcheva S."/>
            <person name="Molinier V."/>
            <person name="Murat C."/>
            <person name="Poggeler S."/>
            <person name="Quandt C.A."/>
            <person name="Sperisen C."/>
            <person name="Tritt A."/>
            <person name="Tisserant E."/>
            <person name="Crous P.W."/>
            <person name="Henrissat B."/>
            <person name="Nehls U."/>
            <person name="Egli S."/>
            <person name="Spatafora J.W."/>
            <person name="Grigoriev I.V."/>
            <person name="Martin F.M."/>
        </authorList>
    </citation>
    <scope>NUCLEOTIDE SEQUENCE [LARGE SCALE GENOMIC DNA]</scope>
    <source>
        <strain evidence="3 4">CBS 459.81</strain>
    </source>
</reference>
<dbReference type="Proteomes" id="UP000250266">
    <property type="component" value="Unassembled WGS sequence"/>
</dbReference>
<keyword evidence="4" id="KW-1185">Reference proteome</keyword>
<accession>A0A8E2E4C6</accession>
<dbReference type="OrthoDB" id="3928670at2759"/>
<protein>
    <submittedName>
        <fullName evidence="3">Uncharacterized protein</fullName>
    </submittedName>
</protein>